<gene>
    <name evidence="7" type="ORF">CAOG_006882</name>
</gene>
<dbReference type="RefSeq" id="XP_004344503.2">
    <property type="nucleotide sequence ID" value="XM_004344453.2"/>
</dbReference>
<dbReference type="PROSITE" id="PS50222">
    <property type="entry name" value="EF_HAND_2"/>
    <property type="match status" value="4"/>
</dbReference>
<feature type="region of interest" description="Disordered" evidence="3">
    <location>
        <begin position="33"/>
        <end position="53"/>
    </location>
</feature>
<organism evidence="7 8">
    <name type="scientific">Capsaspora owczarzaki (strain ATCC 30864)</name>
    <dbReference type="NCBI Taxonomy" id="595528"/>
    <lineage>
        <taxon>Eukaryota</taxon>
        <taxon>Filasterea</taxon>
        <taxon>Capsaspora</taxon>
    </lineage>
</organism>
<dbReference type="InterPro" id="IPR011992">
    <property type="entry name" value="EF-hand-dom_pair"/>
</dbReference>
<evidence type="ECO:0000313" key="7">
    <source>
        <dbReference type="EMBL" id="KJE96579.1"/>
    </source>
</evidence>
<evidence type="ECO:0000259" key="6">
    <source>
        <dbReference type="PROSITE" id="PS50238"/>
    </source>
</evidence>
<evidence type="ECO:0000313" key="8">
    <source>
        <dbReference type="Proteomes" id="UP000008743"/>
    </source>
</evidence>
<feature type="domain" description="Rho-GAP" evidence="6">
    <location>
        <begin position="181"/>
        <end position="386"/>
    </location>
</feature>
<dbReference type="GO" id="GO:0005509">
    <property type="term" value="F:calcium ion binding"/>
    <property type="evidence" value="ECO:0007669"/>
    <property type="project" value="InterPro"/>
</dbReference>
<evidence type="ECO:0000256" key="2">
    <source>
        <dbReference type="ARBA" id="ARBA00022837"/>
    </source>
</evidence>
<dbReference type="Gene3D" id="1.10.238.10">
    <property type="entry name" value="EF-hand"/>
    <property type="match status" value="3"/>
</dbReference>
<dbReference type="PhylomeDB" id="A0A0D2X4S7"/>
<dbReference type="InterPro" id="IPR050729">
    <property type="entry name" value="Rho-GAP"/>
</dbReference>
<keyword evidence="8" id="KW-1185">Reference proteome</keyword>
<dbReference type="Gene3D" id="2.60.40.150">
    <property type="entry name" value="C2 domain"/>
    <property type="match status" value="1"/>
</dbReference>
<dbReference type="InterPro" id="IPR008936">
    <property type="entry name" value="Rho_GTPase_activation_prot"/>
</dbReference>
<dbReference type="InterPro" id="IPR018247">
    <property type="entry name" value="EF_Hand_1_Ca_BS"/>
</dbReference>
<evidence type="ECO:0000256" key="1">
    <source>
        <dbReference type="ARBA" id="ARBA00022468"/>
    </source>
</evidence>
<dbReference type="SUPFAM" id="SSF48350">
    <property type="entry name" value="GTPase activation domain, GAP"/>
    <property type="match status" value="1"/>
</dbReference>
<feature type="region of interest" description="Disordered" evidence="3">
    <location>
        <begin position="418"/>
        <end position="451"/>
    </location>
</feature>
<dbReference type="CDD" id="cd00159">
    <property type="entry name" value="RhoGAP"/>
    <property type="match status" value="1"/>
</dbReference>
<dbReference type="PANTHER" id="PTHR23176">
    <property type="entry name" value="RHO/RAC/CDC GTPASE-ACTIVATING PROTEIN"/>
    <property type="match status" value="1"/>
</dbReference>
<dbReference type="OrthoDB" id="26525at2759"/>
<dbReference type="Gene3D" id="1.10.555.10">
    <property type="entry name" value="Rho GTPase activation protein"/>
    <property type="match status" value="1"/>
</dbReference>
<dbReference type="EMBL" id="KE346371">
    <property type="protein sequence ID" value="KJE96579.1"/>
    <property type="molecule type" value="Genomic_DNA"/>
</dbReference>
<dbReference type="STRING" id="595528.A0A0D2X4S7"/>
<dbReference type="InterPro" id="IPR002048">
    <property type="entry name" value="EF_hand_dom"/>
</dbReference>
<dbReference type="InParanoid" id="A0A0D2X4S7"/>
<feature type="domain" description="EF-hand" evidence="5">
    <location>
        <begin position="587"/>
        <end position="622"/>
    </location>
</feature>
<keyword evidence="2" id="KW-0106">Calcium</keyword>
<evidence type="ECO:0000259" key="5">
    <source>
        <dbReference type="PROSITE" id="PS50222"/>
    </source>
</evidence>
<dbReference type="Pfam" id="PF13499">
    <property type="entry name" value="EF-hand_7"/>
    <property type="match status" value="2"/>
</dbReference>
<dbReference type="InterPro" id="IPR000008">
    <property type="entry name" value="C2_dom"/>
</dbReference>
<name>A0A0D2X4S7_CAPO3</name>
<dbReference type="GO" id="GO:0005096">
    <property type="term" value="F:GTPase activator activity"/>
    <property type="evidence" value="ECO:0007669"/>
    <property type="project" value="UniProtKB-KW"/>
</dbReference>
<dbReference type="SMART" id="SM00324">
    <property type="entry name" value="RhoGAP"/>
    <property type="match status" value="1"/>
</dbReference>
<dbReference type="PROSITE" id="PS00018">
    <property type="entry name" value="EF_HAND_1"/>
    <property type="match status" value="4"/>
</dbReference>
<accession>A0A0D2X4S7</accession>
<feature type="domain" description="EF-hand" evidence="5">
    <location>
        <begin position="487"/>
        <end position="522"/>
    </location>
</feature>
<dbReference type="AlphaFoldDB" id="A0A0D2X4S7"/>
<dbReference type="PANTHER" id="PTHR23176:SF129">
    <property type="entry name" value="RHO GTPASE ACTIVATING PROTEIN AT 16F, ISOFORM E-RELATED"/>
    <property type="match status" value="1"/>
</dbReference>
<dbReference type="Pfam" id="PF13202">
    <property type="entry name" value="EF-hand_5"/>
    <property type="match status" value="1"/>
</dbReference>
<feature type="compositionally biased region" description="Low complexity" evidence="3">
    <location>
        <begin position="35"/>
        <end position="49"/>
    </location>
</feature>
<dbReference type="SMART" id="SM00054">
    <property type="entry name" value="EFh"/>
    <property type="match status" value="5"/>
</dbReference>
<proteinExistence type="predicted"/>
<feature type="domain" description="C2" evidence="4">
    <location>
        <begin position="38"/>
        <end position="158"/>
    </location>
</feature>
<evidence type="ECO:0000259" key="4">
    <source>
        <dbReference type="PROSITE" id="PS50004"/>
    </source>
</evidence>
<reference evidence="8" key="1">
    <citation type="submission" date="2011-02" db="EMBL/GenBank/DDBJ databases">
        <title>The Genome Sequence of Capsaspora owczarzaki ATCC 30864.</title>
        <authorList>
            <person name="Russ C."/>
            <person name="Cuomo C."/>
            <person name="Burger G."/>
            <person name="Gray M.W."/>
            <person name="Holland P.W.H."/>
            <person name="King N."/>
            <person name="Lang F.B.F."/>
            <person name="Roger A.J."/>
            <person name="Ruiz-Trillo I."/>
            <person name="Young S.K."/>
            <person name="Zeng Q."/>
            <person name="Gargeya S."/>
            <person name="Alvarado L."/>
            <person name="Berlin A."/>
            <person name="Chapman S.B."/>
            <person name="Chen Z."/>
            <person name="Freedman E."/>
            <person name="Gellesch M."/>
            <person name="Goldberg J."/>
            <person name="Griggs A."/>
            <person name="Gujja S."/>
            <person name="Heilman E."/>
            <person name="Heiman D."/>
            <person name="Howarth C."/>
            <person name="Mehta T."/>
            <person name="Neiman D."/>
            <person name="Pearson M."/>
            <person name="Roberts A."/>
            <person name="Saif S."/>
            <person name="Shea T."/>
            <person name="Shenoy N."/>
            <person name="Sisk P."/>
            <person name="Stolte C."/>
            <person name="Sykes S."/>
            <person name="White J."/>
            <person name="Yandava C."/>
            <person name="Haas B."/>
            <person name="Nusbaum C."/>
            <person name="Birren B."/>
        </authorList>
    </citation>
    <scope>NUCLEOTIDE SEQUENCE</scope>
    <source>
        <strain evidence="8">ATCC 30864</strain>
    </source>
</reference>
<dbReference type="eggNOG" id="KOG1452">
    <property type="taxonomic scope" value="Eukaryota"/>
</dbReference>
<dbReference type="InterPro" id="IPR000198">
    <property type="entry name" value="RhoGAP_dom"/>
</dbReference>
<dbReference type="PROSITE" id="PS50238">
    <property type="entry name" value="RHOGAP"/>
    <property type="match status" value="1"/>
</dbReference>
<keyword evidence="1" id="KW-0343">GTPase activation</keyword>
<evidence type="ECO:0008006" key="9">
    <source>
        <dbReference type="Google" id="ProtNLM"/>
    </source>
</evidence>
<evidence type="ECO:0000256" key="3">
    <source>
        <dbReference type="SAM" id="MobiDB-lite"/>
    </source>
</evidence>
<dbReference type="GO" id="GO:0007165">
    <property type="term" value="P:signal transduction"/>
    <property type="evidence" value="ECO:0007669"/>
    <property type="project" value="InterPro"/>
</dbReference>
<dbReference type="GO" id="GO:0005737">
    <property type="term" value="C:cytoplasm"/>
    <property type="evidence" value="ECO:0007669"/>
    <property type="project" value="TreeGrafter"/>
</dbReference>
<sequence>MQQPTSLEGWTTVPMQTGDKAYLNSAGSEIWAPPSSARAGAGAQSSTGGKPRPMCGTLRVGVVDAKLAGAKEQDSLVVIATDQHGKLVRKAQTDPRLKTNAPSWFEYFDVSVDYGRFAHLSIRQPPRGLLRFGKGEEFARGVVDLTPLLDGTQHDVRLNLVPAGQIHLKLFFSDESGMFGLDLAATVRREKRTNINVPFIIEACVTHVEKNGLDNVGMYRICGTKTAVDALRARFNQAGAQTKFAFGEDEDINNVGSLLKQYLRELPEPLFTYAKFHDFVAAVNMIDRDLEAKKDVFRQLIHSLPIVNRQTIVYLMLHLSHLANNCNENKMTPTNIGTCFGPSVLAPPPPIVKKGSKPQPADVDMATLAAQAGIVKFIIEHWADLAIETAPARRVIAASNIPAGSPASAAAAAAVGASVPPKPEKPSTAGRPARGSLKLPSSEPKPTSSQFSASDSIQAVLFLKYDKDKSQSLDKKEFSALCGDLGLNAEEANQLMADVDVNRDGNISFDEFQGLTDKIEVFVAASQGFRSNNKRALSVQMSASSELEAGVTGDQSPESVLTRAAVSRAQSVAEMSPEEEAEEAMANGSNSIRALFQRYDEDGSGSIGASELGKLLYDAGHRLTDDELKFAVQRLANKENEITFSAFAEWWAKDDKFRGLHLTDTQLEHLHRAAQYFQHFDVDMSGVLSREEFSALYADLSHYGLSLPSEKECFLNLDKDRDNTVSFNEYVQWLLEIGSLELSEDLPNTSV</sequence>
<dbReference type="InterPro" id="IPR035892">
    <property type="entry name" value="C2_domain_sf"/>
</dbReference>
<feature type="domain" description="EF-hand" evidence="5">
    <location>
        <begin position="668"/>
        <end position="703"/>
    </location>
</feature>
<feature type="domain" description="EF-hand" evidence="5">
    <location>
        <begin position="711"/>
        <end position="740"/>
    </location>
</feature>
<dbReference type="Pfam" id="PF00620">
    <property type="entry name" value="RhoGAP"/>
    <property type="match status" value="1"/>
</dbReference>
<protein>
    <recommendedName>
        <fullName evidence="9">Calmodulin</fullName>
    </recommendedName>
</protein>
<dbReference type="Proteomes" id="UP000008743">
    <property type="component" value="Unassembled WGS sequence"/>
</dbReference>
<dbReference type="SUPFAM" id="SSF47473">
    <property type="entry name" value="EF-hand"/>
    <property type="match status" value="2"/>
</dbReference>
<dbReference type="CDD" id="cd00051">
    <property type="entry name" value="EFh"/>
    <property type="match status" value="1"/>
</dbReference>
<dbReference type="SUPFAM" id="SSF49562">
    <property type="entry name" value="C2 domain (Calcium/lipid-binding domain, CaLB)"/>
    <property type="match status" value="1"/>
</dbReference>
<dbReference type="PROSITE" id="PS50004">
    <property type="entry name" value="C2"/>
    <property type="match status" value="1"/>
</dbReference>